<name>A0A6A6BZV5_ZASCE</name>
<dbReference type="OrthoDB" id="3847045at2759"/>
<protein>
    <recommendedName>
        <fullName evidence="1">Nucleoside phosphorylase domain-containing protein</fullName>
    </recommendedName>
</protein>
<dbReference type="InterPro" id="IPR053137">
    <property type="entry name" value="NLR-like"/>
</dbReference>
<dbReference type="EMBL" id="ML993627">
    <property type="protein sequence ID" value="KAF2160334.1"/>
    <property type="molecule type" value="Genomic_DNA"/>
</dbReference>
<dbReference type="AlphaFoldDB" id="A0A6A6BZV5"/>
<dbReference type="PANTHER" id="PTHR46082:SF6">
    <property type="entry name" value="AAA+ ATPASE DOMAIN-CONTAINING PROTEIN-RELATED"/>
    <property type="match status" value="1"/>
</dbReference>
<reference evidence="2" key="1">
    <citation type="journal article" date="2020" name="Stud. Mycol.">
        <title>101 Dothideomycetes genomes: a test case for predicting lifestyles and emergence of pathogens.</title>
        <authorList>
            <person name="Haridas S."/>
            <person name="Albert R."/>
            <person name="Binder M."/>
            <person name="Bloem J."/>
            <person name="Labutti K."/>
            <person name="Salamov A."/>
            <person name="Andreopoulos B."/>
            <person name="Baker S."/>
            <person name="Barry K."/>
            <person name="Bills G."/>
            <person name="Bluhm B."/>
            <person name="Cannon C."/>
            <person name="Castanera R."/>
            <person name="Culley D."/>
            <person name="Daum C."/>
            <person name="Ezra D."/>
            <person name="Gonzalez J."/>
            <person name="Henrissat B."/>
            <person name="Kuo A."/>
            <person name="Liang C."/>
            <person name="Lipzen A."/>
            <person name="Lutzoni F."/>
            <person name="Magnuson J."/>
            <person name="Mondo S."/>
            <person name="Nolan M."/>
            <person name="Ohm R."/>
            <person name="Pangilinan J."/>
            <person name="Park H.-J."/>
            <person name="Ramirez L."/>
            <person name="Alfaro M."/>
            <person name="Sun H."/>
            <person name="Tritt A."/>
            <person name="Yoshinaga Y."/>
            <person name="Zwiers L.-H."/>
            <person name="Turgeon B."/>
            <person name="Goodwin S."/>
            <person name="Spatafora J."/>
            <person name="Crous P."/>
            <person name="Grigoriev I."/>
        </authorList>
    </citation>
    <scope>NUCLEOTIDE SEQUENCE</scope>
    <source>
        <strain evidence="2">ATCC 36951</strain>
    </source>
</reference>
<evidence type="ECO:0000313" key="2">
    <source>
        <dbReference type="EMBL" id="KAF2160334.1"/>
    </source>
</evidence>
<proteinExistence type="predicted"/>
<keyword evidence="3" id="KW-1185">Reference proteome</keyword>
<dbReference type="Proteomes" id="UP000799537">
    <property type="component" value="Unassembled WGS sequence"/>
</dbReference>
<evidence type="ECO:0000313" key="3">
    <source>
        <dbReference type="Proteomes" id="UP000799537"/>
    </source>
</evidence>
<feature type="domain" description="Nucleoside phosphorylase" evidence="1">
    <location>
        <begin position="13"/>
        <end position="125"/>
    </location>
</feature>
<dbReference type="InterPro" id="IPR035994">
    <property type="entry name" value="Nucleoside_phosphorylase_sf"/>
</dbReference>
<sequence length="373" mass="40904">MAAFPLRREHFEIAIICVLKIEGDAVEALLTETFSGLGKAEHDENFYTTGILGGKPIVLVAPRGMGTLNAANAARDMRQSFTRIKLALVTGVAGGATSTPEGDEILLGDVLISTQILQSDFGRNYADVVKIKDGLADTLGRPRQELANFLNHLQRSKCVQVLTKRINEYITEDCLVDVPYPGHGNDHLFPSDYPHRHRGDHLACICEVCTSAGDPVCDEAQDSKCDALHCDIGTCVRRRRIQDCQEPVDIRSGLSQQQILRRQNANPVSGPALPAQIHFGIIASSSQVLKNSKLRDELVTTRNVIGFEMEGAGCWDTFPTIVVKSVCDYADSHKNKQWQSYASAMAACCARGIVEEWQTSQTMTNSSRSGRPF</sequence>
<dbReference type="RefSeq" id="XP_033661223.1">
    <property type="nucleotide sequence ID" value="XM_033818767.1"/>
</dbReference>
<dbReference type="Pfam" id="PF01048">
    <property type="entry name" value="PNP_UDP_1"/>
    <property type="match status" value="1"/>
</dbReference>
<dbReference type="GO" id="GO:0003824">
    <property type="term" value="F:catalytic activity"/>
    <property type="evidence" value="ECO:0007669"/>
    <property type="project" value="InterPro"/>
</dbReference>
<accession>A0A6A6BZV5</accession>
<dbReference type="InterPro" id="IPR000845">
    <property type="entry name" value="Nucleoside_phosphorylase_d"/>
</dbReference>
<dbReference type="SUPFAM" id="SSF53167">
    <property type="entry name" value="Purine and uridine phosphorylases"/>
    <property type="match status" value="1"/>
</dbReference>
<dbReference type="GO" id="GO:0009116">
    <property type="term" value="P:nucleoside metabolic process"/>
    <property type="evidence" value="ECO:0007669"/>
    <property type="project" value="InterPro"/>
</dbReference>
<dbReference type="GeneID" id="54572039"/>
<dbReference type="PANTHER" id="PTHR46082">
    <property type="entry name" value="ATP/GTP-BINDING PROTEIN-RELATED"/>
    <property type="match status" value="1"/>
</dbReference>
<evidence type="ECO:0000259" key="1">
    <source>
        <dbReference type="Pfam" id="PF01048"/>
    </source>
</evidence>
<gene>
    <name evidence="2" type="ORF">M409DRAFT_70502</name>
</gene>
<dbReference type="Gene3D" id="3.40.50.1580">
    <property type="entry name" value="Nucleoside phosphorylase domain"/>
    <property type="match status" value="1"/>
</dbReference>
<organism evidence="2 3">
    <name type="scientific">Zasmidium cellare ATCC 36951</name>
    <dbReference type="NCBI Taxonomy" id="1080233"/>
    <lineage>
        <taxon>Eukaryota</taxon>
        <taxon>Fungi</taxon>
        <taxon>Dikarya</taxon>
        <taxon>Ascomycota</taxon>
        <taxon>Pezizomycotina</taxon>
        <taxon>Dothideomycetes</taxon>
        <taxon>Dothideomycetidae</taxon>
        <taxon>Mycosphaerellales</taxon>
        <taxon>Mycosphaerellaceae</taxon>
        <taxon>Zasmidium</taxon>
    </lineage>
</organism>